<evidence type="ECO:0000256" key="3">
    <source>
        <dbReference type="ARBA" id="ARBA00022723"/>
    </source>
</evidence>
<keyword evidence="5" id="KW-0325">Glycoprotein</keyword>
<dbReference type="Gene3D" id="3.40.720.10">
    <property type="entry name" value="Alkaline Phosphatase, subunit A"/>
    <property type="match status" value="2"/>
</dbReference>
<evidence type="ECO:0000256" key="1">
    <source>
        <dbReference type="ARBA" id="ARBA00001913"/>
    </source>
</evidence>
<dbReference type="Gene3D" id="3.30.1120.10">
    <property type="match status" value="1"/>
</dbReference>
<comment type="cofactor">
    <cofactor evidence="1">
        <name>Ca(2+)</name>
        <dbReference type="ChEBI" id="CHEBI:29108"/>
    </cofactor>
</comment>
<dbReference type="CDD" id="cd16029">
    <property type="entry name" value="4-S"/>
    <property type="match status" value="1"/>
</dbReference>
<keyword evidence="10" id="KW-1185">Reference proteome</keyword>
<keyword evidence="4" id="KW-0106">Calcium</keyword>
<evidence type="ECO:0000259" key="8">
    <source>
        <dbReference type="Pfam" id="PF00884"/>
    </source>
</evidence>
<keyword evidence="3" id="KW-0479">Metal-binding</keyword>
<dbReference type="OrthoDB" id="103349at2759"/>
<dbReference type="InterPro" id="IPR017850">
    <property type="entry name" value="Alkaline_phosphatase_core_sf"/>
</dbReference>
<dbReference type="InterPro" id="IPR000917">
    <property type="entry name" value="Sulfatase_N"/>
</dbReference>
<reference evidence="9 10" key="1">
    <citation type="submission" date="2018-04" db="EMBL/GenBank/DDBJ databases">
        <title>The genome of golden apple snail Pomacea canaliculata provides insight into stress tolerance and invasive adaptation.</title>
        <authorList>
            <person name="Liu C."/>
            <person name="Liu B."/>
            <person name="Ren Y."/>
            <person name="Zhang Y."/>
            <person name="Wang H."/>
            <person name="Li S."/>
            <person name="Jiang F."/>
            <person name="Yin L."/>
            <person name="Zhang G."/>
            <person name="Qian W."/>
            <person name="Fan W."/>
        </authorList>
    </citation>
    <scope>NUCLEOTIDE SEQUENCE [LARGE SCALE GENOMIC DNA]</scope>
    <source>
        <strain evidence="9">SZHN2017</strain>
        <tissue evidence="9">Muscle</tissue>
    </source>
</reference>
<evidence type="ECO:0000256" key="2">
    <source>
        <dbReference type="ARBA" id="ARBA00008779"/>
    </source>
</evidence>
<dbReference type="GO" id="GO:0046872">
    <property type="term" value="F:metal ion binding"/>
    <property type="evidence" value="ECO:0007669"/>
    <property type="project" value="UniProtKB-KW"/>
</dbReference>
<accession>A0A2T7PK98</accession>
<dbReference type="EMBL" id="PZQS01000003">
    <property type="protein sequence ID" value="PVD33865.1"/>
    <property type="molecule type" value="Genomic_DNA"/>
</dbReference>
<dbReference type="Pfam" id="PF00884">
    <property type="entry name" value="Sulfatase"/>
    <property type="match status" value="2"/>
</dbReference>
<feature type="domain" description="Sulfatase N-terminal" evidence="8">
    <location>
        <begin position="26"/>
        <end position="152"/>
    </location>
</feature>
<protein>
    <recommendedName>
        <fullName evidence="8">Sulfatase N-terminal domain-containing protein</fullName>
    </recommendedName>
</protein>
<comment type="caution">
    <text evidence="9">The sequence shown here is derived from an EMBL/GenBank/DDBJ whole genome shotgun (WGS) entry which is preliminary data.</text>
</comment>
<name>A0A2T7PK98_POMCA</name>
<evidence type="ECO:0000313" key="9">
    <source>
        <dbReference type="EMBL" id="PVD33865.1"/>
    </source>
</evidence>
<evidence type="ECO:0000256" key="5">
    <source>
        <dbReference type="ARBA" id="ARBA00023180"/>
    </source>
</evidence>
<dbReference type="PANTHER" id="PTHR10342">
    <property type="entry name" value="ARYLSULFATASE"/>
    <property type="match status" value="1"/>
</dbReference>
<dbReference type="PANTHER" id="PTHR10342:SF273">
    <property type="entry name" value="RE14504P"/>
    <property type="match status" value="1"/>
</dbReference>
<feature type="domain" description="Sulfatase N-terminal" evidence="8">
    <location>
        <begin position="165"/>
        <end position="287"/>
    </location>
</feature>
<sequence length="800" mass="90148">MTSLTTTFLVFVLLETVSTVLAATKPNVIFVVADDLGWNDVSWHNPGMITPNLERYAREGVILNSSYVQYFCSPSRNSFMTGYFPYHTGLQYKLNMKLALLCETLTDFCDSVKVAPGYVQLELHTDLPGFDSFFGYYNGQEDYYTHTVQGGYDLRLNTSIFKDPSHEHFTVPERFKELYTIHNQNRQTYCGMVSMMDEAFGNITRALEQAGLMNNTLVIFTTDNGGPIANSANNWPLRGGKTTFWEGGTRGAAFVWSKTLLNKSGYTSSELMHAVDWFPTILHLAGVQPDSPIDGVNQWEMLSKGAPSNRTEFVYNIDTILNSTAIRYGDYKLLTGSPGNMNDWYPPPRSHRALWVDVRLHWPATTGGHSCTTSGLTPRSVLTWQDSDPERLQFMLARLQHWMESGVHPQNSGVVTRSNPSHWEEPALFMTSLAILTATFKSLSNNDRYVTVYVPLTQVVPCVRDVTGCTNPSQSSCHHLLNVTHNTSLVFNYSQASPGRLSVFLATPTDIQQVLPEEIRMCPTNRRRKQRQNRADNHQAAKVNQKQQSAGQYVITTSSWRQTPEHESARARDWIRSVTPAGTFVASQDKPPIDYGKTIHVISGTNGIQLDIPRTGLPVNHRLHNSDRRYLPKLTSPSISDNKHEKYNTLGKDLAMGTRVVYNNPKNNGVNSVNSNNTGKTYRRVNTPGGKPSWPGESNSVVDNDYKYKYNHIIPGAREGAVRFRSGELSEGSSIGDRFDDCDVSRDDENSYRRLIRAASRKLRGFTDQRERTAEPYNHVTGDVHRDYDRVRQGDSNMKL</sequence>
<feature type="region of interest" description="Disordered" evidence="6">
    <location>
        <begin position="523"/>
        <end position="551"/>
    </location>
</feature>
<feature type="compositionally biased region" description="Polar residues" evidence="6">
    <location>
        <begin position="542"/>
        <end position="551"/>
    </location>
</feature>
<dbReference type="InterPro" id="IPR047115">
    <property type="entry name" value="ARSB"/>
</dbReference>
<feature type="compositionally biased region" description="Low complexity" evidence="6">
    <location>
        <begin position="664"/>
        <end position="680"/>
    </location>
</feature>
<organism evidence="9 10">
    <name type="scientific">Pomacea canaliculata</name>
    <name type="common">Golden apple snail</name>
    <dbReference type="NCBI Taxonomy" id="400727"/>
    <lineage>
        <taxon>Eukaryota</taxon>
        <taxon>Metazoa</taxon>
        <taxon>Spiralia</taxon>
        <taxon>Lophotrochozoa</taxon>
        <taxon>Mollusca</taxon>
        <taxon>Gastropoda</taxon>
        <taxon>Caenogastropoda</taxon>
        <taxon>Architaenioglossa</taxon>
        <taxon>Ampullarioidea</taxon>
        <taxon>Ampullariidae</taxon>
        <taxon>Pomacea</taxon>
    </lineage>
</organism>
<evidence type="ECO:0000313" key="10">
    <source>
        <dbReference type="Proteomes" id="UP000245119"/>
    </source>
</evidence>
<proteinExistence type="inferred from homology"/>
<evidence type="ECO:0000256" key="7">
    <source>
        <dbReference type="SAM" id="SignalP"/>
    </source>
</evidence>
<dbReference type="SUPFAM" id="SSF53649">
    <property type="entry name" value="Alkaline phosphatase-like"/>
    <property type="match status" value="1"/>
</dbReference>
<feature type="region of interest" description="Disordered" evidence="6">
    <location>
        <begin position="664"/>
        <end position="698"/>
    </location>
</feature>
<dbReference type="Proteomes" id="UP000245119">
    <property type="component" value="Linkage Group LG3"/>
</dbReference>
<keyword evidence="7" id="KW-0732">Signal</keyword>
<dbReference type="GO" id="GO:0008484">
    <property type="term" value="F:sulfuric ester hydrolase activity"/>
    <property type="evidence" value="ECO:0007669"/>
    <property type="project" value="InterPro"/>
</dbReference>
<evidence type="ECO:0000256" key="6">
    <source>
        <dbReference type="SAM" id="MobiDB-lite"/>
    </source>
</evidence>
<dbReference type="STRING" id="400727.A0A2T7PK98"/>
<gene>
    <name evidence="9" type="ORF">C0Q70_05127</name>
</gene>
<feature type="chain" id="PRO_5015581018" description="Sulfatase N-terminal domain-containing protein" evidence="7">
    <location>
        <begin position="23"/>
        <end position="800"/>
    </location>
</feature>
<evidence type="ECO:0000256" key="4">
    <source>
        <dbReference type="ARBA" id="ARBA00022837"/>
    </source>
</evidence>
<feature type="signal peptide" evidence="7">
    <location>
        <begin position="1"/>
        <end position="22"/>
    </location>
</feature>
<comment type="similarity">
    <text evidence="2">Belongs to the sulfatase family.</text>
</comment>
<dbReference type="AlphaFoldDB" id="A0A2T7PK98"/>